<dbReference type="Gene3D" id="1.10.260.40">
    <property type="entry name" value="lambda repressor-like DNA-binding domains"/>
    <property type="match status" value="1"/>
</dbReference>
<evidence type="ECO:0000313" key="3">
    <source>
        <dbReference type="Proteomes" id="UP000239549"/>
    </source>
</evidence>
<dbReference type="CDD" id="cd00093">
    <property type="entry name" value="HTH_XRE"/>
    <property type="match status" value="1"/>
</dbReference>
<accession>A0A2L2XET2</accession>
<dbReference type="OrthoDB" id="9804186at2"/>
<dbReference type="PROSITE" id="PS50943">
    <property type="entry name" value="HTH_CROC1"/>
    <property type="match status" value="1"/>
</dbReference>
<evidence type="ECO:0000313" key="2">
    <source>
        <dbReference type="EMBL" id="GBF34524.1"/>
    </source>
</evidence>
<name>A0A2L2XET2_9FIRM</name>
<evidence type="ECO:0000259" key="1">
    <source>
        <dbReference type="PROSITE" id="PS50943"/>
    </source>
</evidence>
<dbReference type="InterPro" id="IPR001387">
    <property type="entry name" value="Cro/C1-type_HTH"/>
</dbReference>
<organism evidence="2 3">
    <name type="scientific">Desulfocucumis palustris</name>
    <dbReference type="NCBI Taxonomy" id="1898651"/>
    <lineage>
        <taxon>Bacteria</taxon>
        <taxon>Bacillati</taxon>
        <taxon>Bacillota</taxon>
        <taxon>Clostridia</taxon>
        <taxon>Eubacteriales</taxon>
        <taxon>Desulfocucumaceae</taxon>
        <taxon>Desulfocucumis</taxon>
    </lineage>
</organism>
<keyword evidence="3" id="KW-1185">Reference proteome</keyword>
<dbReference type="PANTHER" id="PTHR37301:SF1">
    <property type="entry name" value="DNA-BINDING PROTEIN"/>
    <property type="match status" value="1"/>
</dbReference>
<proteinExistence type="predicted"/>
<gene>
    <name evidence="2" type="ORF">DCCM_3642</name>
</gene>
<dbReference type="Pfam" id="PF13443">
    <property type="entry name" value="HTH_26"/>
    <property type="match status" value="1"/>
</dbReference>
<dbReference type="InterPro" id="IPR010982">
    <property type="entry name" value="Lambda_DNA-bd_dom_sf"/>
</dbReference>
<dbReference type="Proteomes" id="UP000239549">
    <property type="component" value="Unassembled WGS sequence"/>
</dbReference>
<protein>
    <recommendedName>
        <fullName evidence="1">HTH cro/C1-type domain-containing protein</fullName>
    </recommendedName>
</protein>
<reference evidence="3" key="1">
    <citation type="submission" date="2018-02" db="EMBL/GenBank/DDBJ databases">
        <title>Genome sequence of Desulfocucumis palustris strain NAW-5.</title>
        <authorList>
            <person name="Watanabe M."/>
            <person name="Kojima H."/>
            <person name="Fukui M."/>
        </authorList>
    </citation>
    <scope>NUCLEOTIDE SEQUENCE [LARGE SCALE GENOMIC DNA]</scope>
    <source>
        <strain evidence="3">NAW-5</strain>
    </source>
</reference>
<dbReference type="RefSeq" id="WP_104372758.1">
    <property type="nucleotide sequence ID" value="NZ_BFAV01000141.1"/>
</dbReference>
<dbReference type="AlphaFoldDB" id="A0A2L2XET2"/>
<dbReference type="SUPFAM" id="SSF47413">
    <property type="entry name" value="lambda repressor-like DNA-binding domains"/>
    <property type="match status" value="1"/>
</dbReference>
<sequence length="76" mass="8619">MPFSFNPLWKMLIDKGMTKEKLRIALGLSPSTIAKMGRGEYVSLEVIEKICRHFDCQPGDLFEYINEEAPANATQV</sequence>
<feature type="domain" description="HTH cro/C1-type" evidence="1">
    <location>
        <begin position="8"/>
        <end position="61"/>
    </location>
</feature>
<comment type="caution">
    <text evidence="2">The sequence shown here is derived from an EMBL/GenBank/DDBJ whole genome shotgun (WGS) entry which is preliminary data.</text>
</comment>
<dbReference type="PANTHER" id="PTHR37301">
    <property type="entry name" value="DNA-BINDING PROTEIN-RELATED"/>
    <property type="match status" value="1"/>
</dbReference>
<dbReference type="GO" id="GO:0003677">
    <property type="term" value="F:DNA binding"/>
    <property type="evidence" value="ECO:0007669"/>
    <property type="project" value="InterPro"/>
</dbReference>
<dbReference type="EMBL" id="BFAV01000141">
    <property type="protein sequence ID" value="GBF34524.1"/>
    <property type="molecule type" value="Genomic_DNA"/>
</dbReference>